<evidence type="ECO:0000313" key="4">
    <source>
        <dbReference type="EMBL" id="KDQ07464.1"/>
    </source>
</evidence>
<dbReference type="HOGENOM" id="CLU_362077_0_0_1"/>
<dbReference type="GO" id="GO:0004525">
    <property type="term" value="F:ribonuclease III activity"/>
    <property type="evidence" value="ECO:0007669"/>
    <property type="project" value="InterPro"/>
</dbReference>
<dbReference type="InParanoid" id="A0A067LWB4"/>
<dbReference type="InterPro" id="IPR005034">
    <property type="entry name" value="Dicer_dimerisation"/>
</dbReference>
<dbReference type="OrthoDB" id="416741at2759"/>
<feature type="region of interest" description="Disordered" evidence="2">
    <location>
        <begin position="22"/>
        <end position="75"/>
    </location>
</feature>
<dbReference type="PANTHER" id="PTHR14950:SF37">
    <property type="entry name" value="ENDORIBONUCLEASE DICER"/>
    <property type="match status" value="1"/>
</dbReference>
<dbReference type="PANTHER" id="PTHR14950">
    <property type="entry name" value="DICER-RELATED"/>
    <property type="match status" value="1"/>
</dbReference>
<keyword evidence="1" id="KW-0378">Hydrolase</keyword>
<dbReference type="Proteomes" id="UP000027195">
    <property type="component" value="Unassembled WGS sequence"/>
</dbReference>
<gene>
    <name evidence="4" type="ORF">BOTBODRAFT_48757</name>
</gene>
<accession>A0A067LWB4</accession>
<evidence type="ECO:0000256" key="2">
    <source>
        <dbReference type="SAM" id="MobiDB-lite"/>
    </source>
</evidence>
<feature type="domain" description="Dicer dsRNA-binding fold" evidence="3">
    <location>
        <begin position="109"/>
        <end position="147"/>
    </location>
</feature>
<organism evidence="4 5">
    <name type="scientific">Botryobasidium botryosum (strain FD-172 SS1)</name>
    <dbReference type="NCBI Taxonomy" id="930990"/>
    <lineage>
        <taxon>Eukaryota</taxon>
        <taxon>Fungi</taxon>
        <taxon>Dikarya</taxon>
        <taxon>Basidiomycota</taxon>
        <taxon>Agaricomycotina</taxon>
        <taxon>Agaricomycetes</taxon>
        <taxon>Cantharellales</taxon>
        <taxon>Botryobasidiaceae</taxon>
        <taxon>Botryobasidium</taxon>
    </lineage>
</organism>
<keyword evidence="5" id="KW-1185">Reference proteome</keyword>
<evidence type="ECO:0000313" key="5">
    <source>
        <dbReference type="Proteomes" id="UP000027195"/>
    </source>
</evidence>
<reference evidence="5" key="1">
    <citation type="journal article" date="2014" name="Proc. Natl. Acad. Sci. U.S.A.">
        <title>Extensive sampling of basidiomycete genomes demonstrates inadequacy of the white-rot/brown-rot paradigm for wood decay fungi.</title>
        <authorList>
            <person name="Riley R."/>
            <person name="Salamov A.A."/>
            <person name="Brown D.W."/>
            <person name="Nagy L.G."/>
            <person name="Floudas D."/>
            <person name="Held B.W."/>
            <person name="Levasseur A."/>
            <person name="Lombard V."/>
            <person name="Morin E."/>
            <person name="Otillar R."/>
            <person name="Lindquist E.A."/>
            <person name="Sun H."/>
            <person name="LaButti K.M."/>
            <person name="Schmutz J."/>
            <person name="Jabbour D."/>
            <person name="Luo H."/>
            <person name="Baker S.E."/>
            <person name="Pisabarro A.G."/>
            <person name="Walton J.D."/>
            <person name="Blanchette R.A."/>
            <person name="Henrissat B."/>
            <person name="Martin F."/>
            <person name="Cullen D."/>
            <person name="Hibbett D.S."/>
            <person name="Grigoriev I.V."/>
        </authorList>
    </citation>
    <scope>NUCLEOTIDE SEQUENCE [LARGE SCALE GENOMIC DNA]</scope>
    <source>
        <strain evidence="5">FD-172 SS1</strain>
    </source>
</reference>
<name>A0A067LWB4_BOTB1</name>
<dbReference type="STRING" id="930990.A0A067LWB4"/>
<sequence>MLPVLRETWTITAIDGNIEQHLTGMNSSSAPRYSLRSRNRANPSPSGANTAARESPKRQKVATASAADGRFIQDPTTGSRVYTQDAIGVVQKYCASLDTQPTFALSSRSVGGPRLTAEDARHDAAFEACVYLHNAGLLEYNHFPHQTTTLAALSRENKAGLDNPQRQPTFYKLVRDTPTDRLFATVFRVVDGDRSCRPFACLTSHPFPSMAPFWITHNNLRFQIETRRSTAFQTTFLRRAQIFKYNVQLLRLMSRDKSFTPDKLNYVFVPLSATWNPSGSYVSQSVPLDVEGLILWDEMKRAFSGWARDAKETKTDIIQNARDTLFHVGKGNDEFAPLHQLIRTIPRSQLPAEFKESAKGSKKQHPLYVEGRRFEAFGAGTGALLYTPLKSCTTAAFLFAPIMKYLDEALNIKELNWRVFEGAIGGEFMRHALSTAFSSEGQRFEFFGKHDLEPAPYNKELMRFTGGDTITNLHMGLSLAVTEPPTSSLHQLHSKLSQLQMNSTFTTSALLCHLPEWVFDNPQTHPTNADLIPTSITNRRKPRTLSKKGVADVVESLVAAGYFSGGHVLAFRTQKILKIPIPEIVSSWDSLAAMAHLALPPQDTPDDGCAADAVAYLEGILGIKLRIPHLVRRALLSFYTVVSTRYLARFSGAPNPAKLTRLMGSIQNRKTLAALSVNAHLHDHIFTDEADEDERDEYIVAMQISQAQALEEAERQGRRPRMYWESENLHNTFEPVRPLFGALAISEGLSLDAAAGFFDREVVPFFNTFLAP</sequence>
<dbReference type="AlphaFoldDB" id="A0A067LWB4"/>
<feature type="compositionally biased region" description="Polar residues" evidence="2">
    <location>
        <begin position="40"/>
        <end position="49"/>
    </location>
</feature>
<dbReference type="SUPFAM" id="SSF69065">
    <property type="entry name" value="RNase III domain-like"/>
    <property type="match status" value="1"/>
</dbReference>
<dbReference type="GO" id="GO:0006396">
    <property type="term" value="P:RNA processing"/>
    <property type="evidence" value="ECO:0007669"/>
    <property type="project" value="InterPro"/>
</dbReference>
<dbReference type="EMBL" id="KL198106">
    <property type="protein sequence ID" value="KDQ07464.1"/>
    <property type="molecule type" value="Genomic_DNA"/>
</dbReference>
<evidence type="ECO:0000256" key="1">
    <source>
        <dbReference type="ARBA" id="ARBA00022801"/>
    </source>
</evidence>
<dbReference type="InterPro" id="IPR036389">
    <property type="entry name" value="RNase_III_sf"/>
</dbReference>
<proteinExistence type="predicted"/>
<dbReference type="Pfam" id="PF03368">
    <property type="entry name" value="Dicer_dimer"/>
    <property type="match status" value="1"/>
</dbReference>
<evidence type="ECO:0000259" key="3">
    <source>
        <dbReference type="Pfam" id="PF03368"/>
    </source>
</evidence>
<protein>
    <recommendedName>
        <fullName evidence="3">Dicer dsRNA-binding fold domain-containing protein</fullName>
    </recommendedName>
</protein>
<dbReference type="Gene3D" id="1.10.1520.10">
    <property type="entry name" value="Ribonuclease III domain"/>
    <property type="match status" value="2"/>
</dbReference>